<accession>A0ABU9TMD8</accession>
<reference evidence="2 3" key="1">
    <citation type="submission" date="2024-03" db="EMBL/GenBank/DDBJ databases">
        <title>Community enrichment and isolation of bacterial strains for fucoidan degradation.</title>
        <authorList>
            <person name="Sichert A."/>
        </authorList>
    </citation>
    <scope>NUCLEOTIDE SEQUENCE [LARGE SCALE GENOMIC DNA]</scope>
    <source>
        <strain evidence="2 3">AS76</strain>
    </source>
</reference>
<name>A0ABU9TMD8_9GAMM</name>
<comment type="caution">
    <text evidence="2">The sequence shown here is derived from an EMBL/GenBank/DDBJ whole genome shotgun (WGS) entry which is preliminary data.</text>
</comment>
<evidence type="ECO:0000256" key="1">
    <source>
        <dbReference type="SAM" id="SignalP"/>
    </source>
</evidence>
<gene>
    <name evidence="2" type="ORF">WNY58_00595</name>
</gene>
<sequence length="101" mass="11424">MKYAITLLMVCLPSFAYALNQIELISSGERALQESIKYSAPFKKEYFSELEIGDSLSESAVMLLGKDRPNYRVTFQLETSLSVNGEGPHLDLTEWEHCTTQ</sequence>
<organism evidence="2 3">
    <name type="scientific">Neptuniibacter pectenicola</name>
    <dbReference type="NCBI Taxonomy" id="1806669"/>
    <lineage>
        <taxon>Bacteria</taxon>
        <taxon>Pseudomonadati</taxon>
        <taxon>Pseudomonadota</taxon>
        <taxon>Gammaproteobacteria</taxon>
        <taxon>Oceanospirillales</taxon>
        <taxon>Oceanospirillaceae</taxon>
        <taxon>Neptuniibacter</taxon>
    </lineage>
</organism>
<keyword evidence="1" id="KW-0732">Signal</keyword>
<feature type="chain" id="PRO_5045334428" evidence="1">
    <location>
        <begin position="19"/>
        <end position="101"/>
    </location>
</feature>
<dbReference type="Proteomes" id="UP001449225">
    <property type="component" value="Unassembled WGS sequence"/>
</dbReference>
<feature type="signal peptide" evidence="1">
    <location>
        <begin position="1"/>
        <end position="18"/>
    </location>
</feature>
<dbReference type="EMBL" id="JBBMRA010000001">
    <property type="protein sequence ID" value="MEM5534875.1"/>
    <property type="molecule type" value="Genomic_DNA"/>
</dbReference>
<proteinExistence type="predicted"/>
<dbReference type="RefSeq" id="WP_342853387.1">
    <property type="nucleotide sequence ID" value="NZ_JBBMRA010000001.1"/>
</dbReference>
<keyword evidence="3" id="KW-1185">Reference proteome</keyword>
<protein>
    <submittedName>
        <fullName evidence="2">Uncharacterized protein</fullName>
    </submittedName>
</protein>
<evidence type="ECO:0000313" key="3">
    <source>
        <dbReference type="Proteomes" id="UP001449225"/>
    </source>
</evidence>
<evidence type="ECO:0000313" key="2">
    <source>
        <dbReference type="EMBL" id="MEM5534875.1"/>
    </source>
</evidence>